<dbReference type="InterPro" id="IPR050487">
    <property type="entry name" value="FtsQ_DivIB"/>
</dbReference>
<evidence type="ECO:0000256" key="1">
    <source>
        <dbReference type="ARBA" id="ARBA00004370"/>
    </source>
</evidence>
<evidence type="ECO:0000256" key="2">
    <source>
        <dbReference type="ARBA" id="ARBA00022475"/>
    </source>
</evidence>
<protein>
    <submittedName>
        <fullName evidence="9">Cell division protein FtsQ</fullName>
    </submittedName>
</protein>
<keyword evidence="2" id="KW-1003">Cell membrane</keyword>
<dbReference type="OrthoDB" id="1953902at2"/>
<dbReference type="Proteomes" id="UP000190105">
    <property type="component" value="Unassembled WGS sequence"/>
</dbReference>
<dbReference type="STRING" id="1147123.SAMN05443428_10587"/>
<keyword evidence="4" id="KW-0812">Transmembrane</keyword>
<keyword evidence="5" id="KW-1133">Transmembrane helix</keyword>
<comment type="subcellular location">
    <subcellularLocation>
        <location evidence="1">Membrane</location>
    </subcellularLocation>
</comment>
<sequence>MVKEKIEKKIRKRKLFLKLCFLLIFLVLFLSVILKSDYFLINNIVVKNNKFIKREEIIALCEAKNQNIFLADKNKMIDKIENNPYVESVNIKKKLPSTIIIDVKEKKVKGIIKFENTFINLDGEGNMIQTINQFPDGSIPLIEGITVKQYVPNQNIAANNTVLQKALKEVLTICDFTECKNTFCSVNLSNPYKIILTTKDGVIINIGDWSNFDYKLSYAFSILKDSTVKGSKGYIEILPEGTAVFRSN</sequence>
<dbReference type="RefSeq" id="WP_078695907.1">
    <property type="nucleotide sequence ID" value="NZ_FUYH01000005.1"/>
</dbReference>
<dbReference type="AlphaFoldDB" id="A0A1T4X1H8"/>
<dbReference type="PROSITE" id="PS51779">
    <property type="entry name" value="POTRA"/>
    <property type="match status" value="1"/>
</dbReference>
<dbReference type="GO" id="GO:0051301">
    <property type="term" value="P:cell division"/>
    <property type="evidence" value="ECO:0007669"/>
    <property type="project" value="UniProtKB-KW"/>
</dbReference>
<organism evidence="9 10">
    <name type="scientific">Caloramator quimbayensis</name>
    <dbReference type="NCBI Taxonomy" id="1147123"/>
    <lineage>
        <taxon>Bacteria</taxon>
        <taxon>Bacillati</taxon>
        <taxon>Bacillota</taxon>
        <taxon>Clostridia</taxon>
        <taxon>Eubacteriales</taxon>
        <taxon>Clostridiaceae</taxon>
        <taxon>Caloramator</taxon>
    </lineage>
</organism>
<evidence type="ECO:0000256" key="5">
    <source>
        <dbReference type="ARBA" id="ARBA00022989"/>
    </source>
</evidence>
<reference evidence="10" key="1">
    <citation type="submission" date="2017-02" db="EMBL/GenBank/DDBJ databases">
        <authorList>
            <person name="Varghese N."/>
            <person name="Submissions S."/>
        </authorList>
    </citation>
    <scope>NUCLEOTIDE SEQUENCE [LARGE SCALE GENOMIC DNA]</scope>
    <source>
        <strain evidence="10">USBA 833</strain>
    </source>
</reference>
<gene>
    <name evidence="9" type="ORF">SAMN05443428_10587</name>
</gene>
<dbReference type="Gene3D" id="3.10.20.310">
    <property type="entry name" value="membrane protein fhac"/>
    <property type="match status" value="1"/>
</dbReference>
<dbReference type="InterPro" id="IPR013685">
    <property type="entry name" value="POTRA_FtsQ_type"/>
</dbReference>
<dbReference type="PANTHER" id="PTHR37820">
    <property type="entry name" value="CELL DIVISION PROTEIN DIVIB"/>
    <property type="match status" value="1"/>
</dbReference>
<proteinExistence type="predicted"/>
<evidence type="ECO:0000313" key="10">
    <source>
        <dbReference type="Proteomes" id="UP000190105"/>
    </source>
</evidence>
<keyword evidence="3 9" id="KW-0132">Cell division</keyword>
<keyword evidence="6" id="KW-0472">Membrane</keyword>
<evidence type="ECO:0000256" key="7">
    <source>
        <dbReference type="ARBA" id="ARBA00023306"/>
    </source>
</evidence>
<evidence type="ECO:0000313" key="9">
    <source>
        <dbReference type="EMBL" id="SKA83434.1"/>
    </source>
</evidence>
<keyword evidence="7" id="KW-0131">Cell cycle</keyword>
<dbReference type="InterPro" id="IPR034746">
    <property type="entry name" value="POTRA"/>
</dbReference>
<evidence type="ECO:0000259" key="8">
    <source>
        <dbReference type="PROSITE" id="PS51779"/>
    </source>
</evidence>
<dbReference type="GO" id="GO:0005886">
    <property type="term" value="C:plasma membrane"/>
    <property type="evidence" value="ECO:0007669"/>
    <property type="project" value="TreeGrafter"/>
</dbReference>
<accession>A0A1T4X1H8</accession>
<evidence type="ECO:0000256" key="3">
    <source>
        <dbReference type="ARBA" id="ARBA00022618"/>
    </source>
</evidence>
<feature type="domain" description="POTRA" evidence="8">
    <location>
        <begin position="39"/>
        <end position="106"/>
    </location>
</feature>
<dbReference type="EMBL" id="FUYH01000005">
    <property type="protein sequence ID" value="SKA83434.1"/>
    <property type="molecule type" value="Genomic_DNA"/>
</dbReference>
<dbReference type="PANTHER" id="PTHR37820:SF1">
    <property type="entry name" value="CELL DIVISION PROTEIN FTSQ"/>
    <property type="match status" value="1"/>
</dbReference>
<name>A0A1T4X1H8_9CLOT</name>
<keyword evidence="10" id="KW-1185">Reference proteome</keyword>
<dbReference type="Pfam" id="PF08478">
    <property type="entry name" value="POTRA_1"/>
    <property type="match status" value="1"/>
</dbReference>
<evidence type="ECO:0000256" key="4">
    <source>
        <dbReference type="ARBA" id="ARBA00022692"/>
    </source>
</evidence>
<evidence type="ECO:0000256" key="6">
    <source>
        <dbReference type="ARBA" id="ARBA00023136"/>
    </source>
</evidence>